<dbReference type="PRINTS" id="PR00081">
    <property type="entry name" value="GDHRDH"/>
</dbReference>
<evidence type="ECO:0000313" key="8">
    <source>
        <dbReference type="EMBL" id="QKX59853.1"/>
    </source>
</evidence>
<evidence type="ECO:0000256" key="4">
    <source>
        <dbReference type="ARBA" id="ARBA00022827"/>
    </source>
</evidence>
<dbReference type="PROSITE" id="PS00862">
    <property type="entry name" value="OX2_COVAL_FAD"/>
    <property type="match status" value="1"/>
</dbReference>
<dbReference type="InterPro" id="IPR006093">
    <property type="entry name" value="Oxy_OxRdtase_FAD_BS"/>
</dbReference>
<dbReference type="SUPFAM" id="SSF56176">
    <property type="entry name" value="FAD-binding/transporter-associated domain-like"/>
    <property type="match status" value="1"/>
</dbReference>
<dbReference type="EMBL" id="CP055901">
    <property type="protein sequence ID" value="QKX59853.1"/>
    <property type="molecule type" value="Genomic_DNA"/>
</dbReference>
<keyword evidence="9" id="KW-1185">Reference proteome</keyword>
<organism evidence="8 9">
    <name type="scientific">Talaromyces rugulosus</name>
    <name type="common">Penicillium rugulosum</name>
    <dbReference type="NCBI Taxonomy" id="121627"/>
    <lineage>
        <taxon>Eukaryota</taxon>
        <taxon>Fungi</taxon>
        <taxon>Dikarya</taxon>
        <taxon>Ascomycota</taxon>
        <taxon>Pezizomycotina</taxon>
        <taxon>Eurotiomycetes</taxon>
        <taxon>Eurotiomycetidae</taxon>
        <taxon>Eurotiales</taxon>
        <taxon>Trichocomaceae</taxon>
        <taxon>Talaromyces</taxon>
        <taxon>Talaromyces sect. Islandici</taxon>
    </lineage>
</organism>
<dbReference type="InterPro" id="IPR006094">
    <property type="entry name" value="Oxid_FAD_bind_N"/>
</dbReference>
<protein>
    <recommendedName>
        <fullName evidence="7">FAD-binding PCMH-type domain-containing protein</fullName>
    </recommendedName>
</protein>
<name>A0A7H8R4P5_TALRU</name>
<evidence type="ECO:0000256" key="3">
    <source>
        <dbReference type="ARBA" id="ARBA00022630"/>
    </source>
</evidence>
<dbReference type="Gene3D" id="3.30.465.10">
    <property type="match status" value="1"/>
</dbReference>
<dbReference type="Gene3D" id="3.40.50.720">
    <property type="entry name" value="NAD(P)-binding Rossmann-like Domain"/>
    <property type="match status" value="1"/>
</dbReference>
<dbReference type="PANTHER" id="PTHR42973:SF39">
    <property type="entry name" value="FAD-BINDING PCMH-TYPE DOMAIN-CONTAINING PROTEIN"/>
    <property type="match status" value="1"/>
</dbReference>
<evidence type="ECO:0000256" key="5">
    <source>
        <dbReference type="ARBA" id="ARBA00022857"/>
    </source>
</evidence>
<evidence type="ECO:0000259" key="7">
    <source>
        <dbReference type="PROSITE" id="PS51387"/>
    </source>
</evidence>
<dbReference type="PRINTS" id="PR00080">
    <property type="entry name" value="SDRFAMILY"/>
</dbReference>
<dbReference type="OrthoDB" id="415825at2759"/>
<dbReference type="PROSITE" id="PS51387">
    <property type="entry name" value="FAD_PCMH"/>
    <property type="match status" value="1"/>
</dbReference>
<dbReference type="Pfam" id="PF13561">
    <property type="entry name" value="adh_short_C2"/>
    <property type="match status" value="1"/>
</dbReference>
<reference evidence="9" key="1">
    <citation type="submission" date="2020-06" db="EMBL/GenBank/DDBJ databases">
        <title>A chromosome-scale genome assembly of Talaromyces rugulosus W13939.</title>
        <authorList>
            <person name="Wang B."/>
            <person name="Guo L."/>
            <person name="Ye K."/>
            <person name="Wang L."/>
        </authorList>
    </citation>
    <scope>NUCLEOTIDE SEQUENCE [LARGE SCALE GENOMIC DNA]</scope>
    <source>
        <strain evidence="9">W13939</strain>
    </source>
</reference>
<dbReference type="Pfam" id="PF08031">
    <property type="entry name" value="BBE"/>
    <property type="match status" value="1"/>
</dbReference>
<dbReference type="GO" id="GO:0071949">
    <property type="term" value="F:FAD binding"/>
    <property type="evidence" value="ECO:0007669"/>
    <property type="project" value="InterPro"/>
</dbReference>
<dbReference type="FunFam" id="3.40.50.720:FF:000084">
    <property type="entry name" value="Short-chain dehydrogenase reductase"/>
    <property type="match status" value="1"/>
</dbReference>
<dbReference type="InterPro" id="IPR012951">
    <property type="entry name" value="BBE"/>
</dbReference>
<dbReference type="AlphaFoldDB" id="A0A7H8R4P5"/>
<keyword evidence="5" id="KW-0521">NADP</keyword>
<dbReference type="Gene3D" id="3.40.462.20">
    <property type="match status" value="1"/>
</dbReference>
<feature type="domain" description="FAD-binding PCMH-type" evidence="7">
    <location>
        <begin position="28"/>
        <end position="199"/>
    </location>
</feature>
<dbReference type="KEGG" id="trg:TRUGW13939_06995"/>
<dbReference type="GeneID" id="55994488"/>
<dbReference type="GO" id="GO:0016491">
    <property type="term" value="F:oxidoreductase activity"/>
    <property type="evidence" value="ECO:0007669"/>
    <property type="project" value="UniProtKB-KW"/>
</dbReference>
<keyword evidence="3" id="KW-0285">Flavoprotein</keyword>
<dbReference type="InterPro" id="IPR002347">
    <property type="entry name" value="SDR_fam"/>
</dbReference>
<dbReference type="InterPro" id="IPR016166">
    <property type="entry name" value="FAD-bd_PCMH"/>
</dbReference>
<accession>A0A7H8R4P5</accession>
<dbReference type="Proteomes" id="UP000509510">
    <property type="component" value="Chromosome IV"/>
</dbReference>
<dbReference type="CDD" id="cd05233">
    <property type="entry name" value="SDR_c"/>
    <property type="match status" value="1"/>
</dbReference>
<keyword evidence="6" id="KW-0560">Oxidoreductase</keyword>
<evidence type="ECO:0000256" key="1">
    <source>
        <dbReference type="ARBA" id="ARBA00001974"/>
    </source>
</evidence>
<dbReference type="InterPro" id="IPR036291">
    <property type="entry name" value="NAD(P)-bd_dom_sf"/>
</dbReference>
<dbReference type="RefSeq" id="XP_035346030.1">
    <property type="nucleotide sequence ID" value="XM_035490137.1"/>
</dbReference>
<evidence type="ECO:0000313" key="9">
    <source>
        <dbReference type="Proteomes" id="UP000509510"/>
    </source>
</evidence>
<dbReference type="InterPro" id="IPR050416">
    <property type="entry name" value="FAD-linked_Oxidoreductase"/>
</dbReference>
<comment type="cofactor">
    <cofactor evidence="1">
        <name>FAD</name>
        <dbReference type="ChEBI" id="CHEBI:57692"/>
    </cofactor>
</comment>
<dbReference type="Pfam" id="PF01565">
    <property type="entry name" value="FAD_binding_4"/>
    <property type="match status" value="1"/>
</dbReference>
<dbReference type="SUPFAM" id="SSF51735">
    <property type="entry name" value="NAD(P)-binding Rossmann-fold domains"/>
    <property type="match status" value="1"/>
</dbReference>
<comment type="similarity">
    <text evidence="2">Belongs to the oxygen-dependent FAD-linked oxidoreductase family.</text>
</comment>
<dbReference type="InterPro" id="IPR036318">
    <property type="entry name" value="FAD-bd_PCMH-like_sf"/>
</dbReference>
<sequence length="702" mass="77964">MQITWRDTADEATYEEARIGRVFNHRRPSRFPLAIVKAKSEDDIVAAVKLAAECNCRVAVRSGGHSWAAWSVRDNSVLIDLGDYKSLEYDPEGKIAKATPSMTGRDINSVLNKHELMFAGGHCPDVGIGGFLLQGGMGWNCRGWGWACEQVKAVDVVTVQGEKLHCNAQQNQDLYWAARGAGPGFPGIISRFHLKVREYPRRGFRSSGYLYPISMYRQVFDWVLSIAPGYDHDTEIAAVSQYPEQKDELCFFVLFVTMKGTENEAEHALRPAQETRPLGAFEEWFCQEDSLDKQYISQAKANPDRHRYCVDNAYIDNDSDVVAVLENGFTTLPHRKAFSLWYAMNPCSRRQLPDMALSVQSDHYFAAYAVWEDQTDDLRCQTWVQKTMKTIEKHSVGAYLGDSDFQVRQTRYWADENSARLKNIRQKWDPEGRVFLVPSFLHAWLIDCNMTEQSLLNKVAIISGSSSGIGAAIIRELASRGAKTVINYPFPSLEAEAEALRCSLPCESVAVEANMATTTGPQSLVDAAVARWGKIDIVINCAGLAVNKPLEEQTLDEWDLLVNVNGRSTFLLTQSSLPHLNRGSRIINIASISARGPPPNQTIYAGTKGMVDSFTKCWAKELPPKFGCTVNAVSPGPTKTEGFAAAGGEQMKILQPIIDQTPVAPRMGEPEEIAFAVAFLCEEKARWVNGVHIIASGGLFID</sequence>
<keyword evidence="4" id="KW-0274">FAD</keyword>
<evidence type="ECO:0000256" key="2">
    <source>
        <dbReference type="ARBA" id="ARBA00005466"/>
    </source>
</evidence>
<dbReference type="PANTHER" id="PTHR42973">
    <property type="entry name" value="BINDING OXIDOREDUCTASE, PUTATIVE (AFU_ORTHOLOGUE AFUA_1G17690)-RELATED"/>
    <property type="match status" value="1"/>
</dbReference>
<evidence type="ECO:0000256" key="6">
    <source>
        <dbReference type="ARBA" id="ARBA00023002"/>
    </source>
</evidence>
<gene>
    <name evidence="8" type="ORF">TRUGW13939_06995</name>
</gene>
<proteinExistence type="inferred from homology"/>
<dbReference type="InterPro" id="IPR016169">
    <property type="entry name" value="FAD-bd_PCMH_sub2"/>
</dbReference>